<evidence type="ECO:0000313" key="1">
    <source>
        <dbReference type="EMBL" id="TMJ03593.1"/>
    </source>
</evidence>
<dbReference type="EMBL" id="VBAL01000060">
    <property type="protein sequence ID" value="TMJ03593.1"/>
    <property type="molecule type" value="Genomic_DNA"/>
</dbReference>
<name>A0A537L6H7_9BACT</name>
<evidence type="ECO:0000313" key="2">
    <source>
        <dbReference type="Proteomes" id="UP000319353"/>
    </source>
</evidence>
<comment type="caution">
    <text evidence="1">The sequence shown here is derived from an EMBL/GenBank/DDBJ whole genome shotgun (WGS) entry which is preliminary data.</text>
</comment>
<accession>A0A537L6H7</accession>
<dbReference type="AlphaFoldDB" id="A0A537L6H7"/>
<dbReference type="Proteomes" id="UP000319353">
    <property type="component" value="Unassembled WGS sequence"/>
</dbReference>
<proteinExistence type="predicted"/>
<gene>
    <name evidence="1" type="ORF">E6H01_05170</name>
</gene>
<protein>
    <submittedName>
        <fullName evidence="1">Uncharacterized protein</fullName>
    </submittedName>
</protein>
<reference evidence="1 2" key="1">
    <citation type="journal article" date="2019" name="Nat. Microbiol.">
        <title>Mediterranean grassland soil C-N compound turnover is dependent on rainfall and depth, and is mediated by genomically divergent microorganisms.</title>
        <authorList>
            <person name="Diamond S."/>
            <person name="Andeer P.F."/>
            <person name="Li Z."/>
            <person name="Crits-Christoph A."/>
            <person name="Burstein D."/>
            <person name="Anantharaman K."/>
            <person name="Lane K.R."/>
            <person name="Thomas B.C."/>
            <person name="Pan C."/>
            <person name="Northen T.R."/>
            <person name="Banfield J.F."/>
        </authorList>
    </citation>
    <scope>NUCLEOTIDE SEQUENCE [LARGE SCALE GENOMIC DNA]</scope>
    <source>
        <strain evidence="1">NP_4</strain>
    </source>
</reference>
<dbReference type="SUPFAM" id="SSF56747">
    <property type="entry name" value="Prim-pol domain"/>
    <property type="match status" value="1"/>
</dbReference>
<sequence>MPVRWPKQRRLVAHLRDILRREFGCQDAWVVFSGGRCRLEVRVDARRVTLLDDAEDAFWGRFYEEVQRERLHLGERILDKETWRRRPADLIAILTPYWVDRVGPHPRPGVGPKLDA</sequence>
<organism evidence="1 2">
    <name type="scientific">Candidatus Segetimicrobium genomatis</name>
    <dbReference type="NCBI Taxonomy" id="2569760"/>
    <lineage>
        <taxon>Bacteria</taxon>
        <taxon>Bacillati</taxon>
        <taxon>Candidatus Sysuimicrobiota</taxon>
        <taxon>Candidatus Sysuimicrobiia</taxon>
        <taxon>Candidatus Sysuimicrobiales</taxon>
        <taxon>Candidatus Segetimicrobiaceae</taxon>
        <taxon>Candidatus Segetimicrobium</taxon>
    </lineage>
</organism>